<feature type="non-terminal residue" evidence="2">
    <location>
        <position position="1"/>
    </location>
</feature>
<protein>
    <submittedName>
        <fullName evidence="2">Uncharacterized protein</fullName>
    </submittedName>
</protein>
<dbReference type="Proteomes" id="UP000837857">
    <property type="component" value="Chromosome 27"/>
</dbReference>
<reference evidence="2" key="1">
    <citation type="submission" date="2022-03" db="EMBL/GenBank/DDBJ databases">
        <authorList>
            <person name="Martin H S."/>
        </authorList>
    </citation>
    <scope>NUCLEOTIDE SEQUENCE</scope>
</reference>
<keyword evidence="3" id="KW-1185">Reference proteome</keyword>
<feature type="region of interest" description="Disordered" evidence="1">
    <location>
        <begin position="131"/>
        <end position="159"/>
    </location>
</feature>
<proteinExistence type="predicted"/>
<sequence length="220" mass="23749">MAFAPLPVRAKFVFPPLGAPRALPLSRKIVGETIPFFSLTVSAVIQVLNLSATKRESRSKTGHKTPPFLQFLKKEPTSYGFPRAFRVRALLAHLFGGRSPSARIVRAGGEGACARPTRRPVGRELPAPAYLARQPGLPPRPPHDSNATGHRACGHRSGALETAPRRRATVGPLRSRRARRRGANRVHARAAMAAGNYVRGALLSRAGETIFARYAADSVA</sequence>
<organism evidence="2 3">
    <name type="scientific">Iphiclides podalirius</name>
    <name type="common">scarce swallowtail</name>
    <dbReference type="NCBI Taxonomy" id="110791"/>
    <lineage>
        <taxon>Eukaryota</taxon>
        <taxon>Metazoa</taxon>
        <taxon>Ecdysozoa</taxon>
        <taxon>Arthropoda</taxon>
        <taxon>Hexapoda</taxon>
        <taxon>Insecta</taxon>
        <taxon>Pterygota</taxon>
        <taxon>Neoptera</taxon>
        <taxon>Endopterygota</taxon>
        <taxon>Lepidoptera</taxon>
        <taxon>Glossata</taxon>
        <taxon>Ditrysia</taxon>
        <taxon>Papilionoidea</taxon>
        <taxon>Papilionidae</taxon>
        <taxon>Papilioninae</taxon>
        <taxon>Iphiclides</taxon>
    </lineage>
</organism>
<accession>A0ABN8IPE9</accession>
<evidence type="ECO:0000313" key="2">
    <source>
        <dbReference type="EMBL" id="CAH2060895.1"/>
    </source>
</evidence>
<dbReference type="EMBL" id="OW152839">
    <property type="protein sequence ID" value="CAH2060895.1"/>
    <property type="molecule type" value="Genomic_DNA"/>
</dbReference>
<evidence type="ECO:0000256" key="1">
    <source>
        <dbReference type="SAM" id="MobiDB-lite"/>
    </source>
</evidence>
<evidence type="ECO:0000313" key="3">
    <source>
        <dbReference type="Proteomes" id="UP000837857"/>
    </source>
</evidence>
<name>A0ABN8IPE9_9NEOP</name>
<gene>
    <name evidence="2" type="ORF">IPOD504_LOCUS11223</name>
</gene>